<dbReference type="Gene3D" id="3.90.950.10">
    <property type="match status" value="1"/>
</dbReference>
<dbReference type="PIRSF" id="PIRSF006305">
    <property type="entry name" value="Maf"/>
    <property type="match status" value="1"/>
</dbReference>
<dbReference type="PANTHER" id="PTHR43213:SF10">
    <property type="entry name" value="7-METHYL-GTP PYROPHOSPHATASE"/>
    <property type="match status" value="1"/>
</dbReference>
<proteinExistence type="inferred from homology"/>
<comment type="caution">
    <text evidence="9">Lacks conserved residue(s) required for the propagation of feature annotation.</text>
</comment>
<accession>A0A7G1QA35</accession>
<name>A0A7G1QA35_9GAMM</name>
<evidence type="ECO:0000313" key="11">
    <source>
        <dbReference type="Proteomes" id="UP000516072"/>
    </source>
</evidence>
<dbReference type="AlphaFoldDB" id="A0A7G1QA35"/>
<feature type="active site" description="Proton acceptor" evidence="9">
    <location>
        <position position="75"/>
    </location>
</feature>
<feature type="site" description="Important for substrate specificity" evidence="9">
    <location>
        <position position="18"/>
    </location>
</feature>
<dbReference type="KEGG" id="ntg:NSCAC_1050"/>
<keyword evidence="4 9" id="KW-0546">Nucleotide metabolism</keyword>
<dbReference type="FunFam" id="3.90.950.10:FF:000005">
    <property type="entry name" value="7-methyl-GTP pyrophosphatase"/>
    <property type="match status" value="1"/>
</dbReference>
<dbReference type="GO" id="GO:0047429">
    <property type="term" value="F:nucleoside triphosphate diphosphatase activity"/>
    <property type="evidence" value="ECO:0007669"/>
    <property type="project" value="InterPro"/>
</dbReference>
<dbReference type="SUPFAM" id="SSF52972">
    <property type="entry name" value="ITPase-like"/>
    <property type="match status" value="1"/>
</dbReference>
<dbReference type="InterPro" id="IPR029001">
    <property type="entry name" value="ITPase-like_fam"/>
</dbReference>
<reference evidence="10 11" key="1">
    <citation type="submission" date="2020-03" db="EMBL/GenBank/DDBJ databases">
        <authorList>
            <person name="Picone N."/>
        </authorList>
    </citation>
    <scope>NUCLEOTIDE SEQUENCE [LARGE SCALE GENOMIC DNA]</scope>
    <source>
        <strain evidence="10">NSCAC1</strain>
    </source>
</reference>
<evidence type="ECO:0000256" key="6">
    <source>
        <dbReference type="ARBA" id="ARBA00053369"/>
    </source>
</evidence>
<dbReference type="EC" id="3.6.1.-" evidence="9"/>
<dbReference type="GO" id="GO:0005737">
    <property type="term" value="C:cytoplasm"/>
    <property type="evidence" value="ECO:0007669"/>
    <property type="project" value="UniProtKB-SubCell"/>
</dbReference>
<keyword evidence="2 9" id="KW-0963">Cytoplasm</keyword>
<keyword evidence="11" id="KW-1185">Reference proteome</keyword>
<comment type="cofactor">
    <cofactor evidence="9">
        <name>a divalent metal cation</name>
        <dbReference type="ChEBI" id="CHEBI:60240"/>
    </cofactor>
</comment>
<evidence type="ECO:0000256" key="1">
    <source>
        <dbReference type="ARBA" id="ARBA00004496"/>
    </source>
</evidence>
<comment type="subcellular location">
    <subcellularLocation>
        <location evidence="1 9">Cytoplasm</location>
    </subcellularLocation>
</comment>
<feature type="site" description="Important for substrate specificity" evidence="9">
    <location>
        <position position="160"/>
    </location>
</feature>
<sequence length="198" mass="22116">MAIFNAYPPLILASSSPYRAALLKRLNIPFKCCSPHIDEAPLFEETPQHLASRLAQQKAQAVREQFPQGLIIGSDQVASIDEKILDKPETHERAVTQLKVASGKKMIFYTGLCVLDGKTDQMELIVEPFYVYFRSLTQEQIENYLQQEQPYDCAGSFKAEGLGIVLFEQLEGSDPNALIGLPLIQLVTLLNKIGYSIL</sequence>
<evidence type="ECO:0000256" key="9">
    <source>
        <dbReference type="HAMAP-Rule" id="MF_00528"/>
    </source>
</evidence>
<dbReference type="RefSeq" id="WP_197743784.1">
    <property type="nucleotide sequence ID" value="NZ_LR778175.1"/>
</dbReference>
<keyword evidence="3 9" id="KW-0378">Hydrolase</keyword>
<evidence type="ECO:0000256" key="2">
    <source>
        <dbReference type="ARBA" id="ARBA00022490"/>
    </source>
</evidence>
<dbReference type="GO" id="GO:0009117">
    <property type="term" value="P:nucleotide metabolic process"/>
    <property type="evidence" value="ECO:0007669"/>
    <property type="project" value="UniProtKB-KW"/>
</dbReference>
<evidence type="ECO:0000256" key="7">
    <source>
        <dbReference type="ARBA" id="ARBA00060749"/>
    </source>
</evidence>
<evidence type="ECO:0000256" key="5">
    <source>
        <dbReference type="ARBA" id="ARBA00050213"/>
    </source>
</evidence>
<feature type="site" description="Important for substrate specificity" evidence="9">
    <location>
        <position position="76"/>
    </location>
</feature>
<comment type="catalytic activity">
    <reaction evidence="5 9">
        <text>N(7)-methyl-GTP + H2O = N(7)-methyl-GMP + diphosphate + H(+)</text>
        <dbReference type="Rhea" id="RHEA:58744"/>
        <dbReference type="ChEBI" id="CHEBI:15377"/>
        <dbReference type="ChEBI" id="CHEBI:15378"/>
        <dbReference type="ChEBI" id="CHEBI:33019"/>
        <dbReference type="ChEBI" id="CHEBI:58285"/>
        <dbReference type="ChEBI" id="CHEBI:87133"/>
    </reaction>
</comment>
<dbReference type="InterPro" id="IPR003697">
    <property type="entry name" value="Maf-like"/>
</dbReference>
<evidence type="ECO:0000256" key="8">
    <source>
        <dbReference type="ARBA" id="ARBA00068163"/>
    </source>
</evidence>
<dbReference type="NCBIfam" id="TIGR00172">
    <property type="entry name" value="maf"/>
    <property type="match status" value="1"/>
</dbReference>
<evidence type="ECO:0000313" key="10">
    <source>
        <dbReference type="EMBL" id="CAB1276202.1"/>
    </source>
</evidence>
<dbReference type="Proteomes" id="UP000516072">
    <property type="component" value="Chromosome"/>
</dbReference>
<dbReference type="HAMAP" id="MF_00528">
    <property type="entry name" value="Maf"/>
    <property type="match status" value="1"/>
</dbReference>
<dbReference type="PANTHER" id="PTHR43213">
    <property type="entry name" value="BIFUNCTIONAL DTTP/UTP PYROPHOSPHATASE/METHYLTRANSFERASE PROTEIN-RELATED"/>
    <property type="match status" value="1"/>
</dbReference>
<evidence type="ECO:0000256" key="3">
    <source>
        <dbReference type="ARBA" id="ARBA00022801"/>
    </source>
</evidence>
<dbReference type="Pfam" id="PF02545">
    <property type="entry name" value="Maf"/>
    <property type="match status" value="1"/>
</dbReference>
<comment type="similarity">
    <text evidence="7 9">Belongs to the Maf family. YceF subfamily.</text>
</comment>
<organism evidence="10 11">
    <name type="scientific">Candidatus Nitrosacidococcus tergens</name>
    <dbReference type="NCBI Taxonomy" id="553981"/>
    <lineage>
        <taxon>Bacteria</taxon>
        <taxon>Pseudomonadati</taxon>
        <taxon>Pseudomonadota</taxon>
        <taxon>Gammaproteobacteria</taxon>
        <taxon>Chromatiales</taxon>
        <taxon>Chromatiaceae</taxon>
        <taxon>Candidatus Nitrosacidococcus</taxon>
    </lineage>
</organism>
<protein>
    <recommendedName>
        <fullName evidence="8 9">7-methyl-GTP pyrophosphatase</fullName>
        <shortName evidence="9">m(7)GTP pyrophosphatase</shortName>
        <ecNumber evidence="9">3.6.1.-</ecNumber>
    </recommendedName>
</protein>
<dbReference type="EMBL" id="LR778175">
    <property type="protein sequence ID" value="CAB1276202.1"/>
    <property type="molecule type" value="Genomic_DNA"/>
</dbReference>
<comment type="function">
    <text evidence="6 9">Nucleoside triphosphate pyrophosphatase that hydrolyzes 7-methyl-GTP (m(7)GTP). May have a dual role in cell division arrest and in preventing the incorporation of modified nucleotides into cellular nucleic acids.</text>
</comment>
<gene>
    <name evidence="10" type="primary">yceF</name>
    <name evidence="10" type="ORF">NSCAC_1050</name>
</gene>
<dbReference type="CDD" id="cd00555">
    <property type="entry name" value="Maf"/>
    <property type="match status" value="1"/>
</dbReference>
<evidence type="ECO:0000256" key="4">
    <source>
        <dbReference type="ARBA" id="ARBA00023080"/>
    </source>
</evidence>